<dbReference type="RefSeq" id="WP_045095845.1">
    <property type="nucleotide sequence ID" value="NZ_LN614827.1"/>
</dbReference>
<dbReference type="Proteomes" id="UP000032430">
    <property type="component" value="Chromosome I"/>
</dbReference>
<dbReference type="GO" id="GO:0016491">
    <property type="term" value="F:oxidoreductase activity"/>
    <property type="evidence" value="ECO:0007669"/>
    <property type="project" value="InterPro"/>
</dbReference>
<reference evidence="4" key="1">
    <citation type="submission" date="2014-09" db="EMBL/GenBank/DDBJ databases">
        <authorList>
            <person name="Gomez-Valero L."/>
        </authorList>
    </citation>
    <scope>NUCLEOTIDE SEQUENCE [LARGE SCALE GENOMIC DNA]</scope>
    <source>
        <strain evidence="4">ATCC700992</strain>
    </source>
</reference>
<feature type="transmembrane region" description="Helical" evidence="1">
    <location>
        <begin position="97"/>
        <end position="116"/>
    </location>
</feature>
<dbReference type="GO" id="GO:0005506">
    <property type="term" value="F:iron ion binding"/>
    <property type="evidence" value="ECO:0007669"/>
    <property type="project" value="InterPro"/>
</dbReference>
<keyword evidence="1" id="KW-0472">Membrane</keyword>
<keyword evidence="4" id="KW-1185">Reference proteome</keyword>
<keyword evidence="1" id="KW-0812">Transmembrane</keyword>
<dbReference type="EMBL" id="LN614827">
    <property type="protein sequence ID" value="CEG57327.1"/>
    <property type="molecule type" value="Genomic_DNA"/>
</dbReference>
<organism evidence="3 4">
    <name type="scientific">Legionella fallonii LLAP-10</name>
    <dbReference type="NCBI Taxonomy" id="1212491"/>
    <lineage>
        <taxon>Bacteria</taxon>
        <taxon>Pseudomonadati</taxon>
        <taxon>Pseudomonadota</taxon>
        <taxon>Gammaproteobacteria</taxon>
        <taxon>Legionellales</taxon>
        <taxon>Legionellaceae</taxon>
        <taxon>Legionella</taxon>
    </lineage>
</organism>
<evidence type="ECO:0000313" key="3">
    <source>
        <dbReference type="EMBL" id="CEG57327.1"/>
    </source>
</evidence>
<proteinExistence type="predicted"/>
<dbReference type="AlphaFoldDB" id="A0A098G4D0"/>
<dbReference type="KEGG" id="lfa:LFA_1935"/>
<feature type="domain" description="Fatty acid hydroxylase" evidence="2">
    <location>
        <begin position="55"/>
        <end position="180"/>
    </location>
</feature>
<evidence type="ECO:0000313" key="4">
    <source>
        <dbReference type="Proteomes" id="UP000032430"/>
    </source>
</evidence>
<accession>A0A098G4D0</accession>
<name>A0A098G4D0_9GAMM</name>
<keyword evidence="1" id="KW-1133">Transmembrane helix</keyword>
<feature type="transmembrane region" description="Helical" evidence="1">
    <location>
        <begin position="122"/>
        <end position="141"/>
    </location>
</feature>
<dbReference type="OrthoDB" id="5291370at2"/>
<evidence type="ECO:0000259" key="2">
    <source>
        <dbReference type="Pfam" id="PF04116"/>
    </source>
</evidence>
<gene>
    <name evidence="3" type="ORF">LFA_1935</name>
</gene>
<dbReference type="STRING" id="1212491.LFA_1935"/>
<feature type="transmembrane region" description="Helical" evidence="1">
    <location>
        <begin position="45"/>
        <end position="66"/>
    </location>
</feature>
<protein>
    <submittedName>
        <fullName evidence="3">Putative fatty acid hydroxylase</fullName>
    </submittedName>
</protein>
<dbReference type="Pfam" id="PF04116">
    <property type="entry name" value="FA_hydroxylase"/>
    <property type="match status" value="1"/>
</dbReference>
<dbReference type="InterPro" id="IPR006694">
    <property type="entry name" value="Fatty_acid_hydroxylase"/>
</dbReference>
<feature type="transmembrane region" description="Helical" evidence="1">
    <location>
        <begin position="20"/>
        <end position="39"/>
    </location>
</feature>
<sequence>MNSLRSDRSAVSKLDKFNYYGDFFLLPLIVLGDLFYIINYCVFDILVILSFIAGVILYGAVIEYGFHRYVYHGKIRTITRLHLIHHKFPKSYISSPPYVTAIILFVFHLLFINVLGVKLGCALAAGITFGYLWYISIHHLIHHVSYNGSRVLNYFKREHLSHHEHAKINYCVSQPIWNTLYRWLS</sequence>
<evidence type="ECO:0000256" key="1">
    <source>
        <dbReference type="SAM" id="Phobius"/>
    </source>
</evidence>
<dbReference type="HOGENOM" id="CLU_034756_1_1_6"/>
<dbReference type="GO" id="GO:0008610">
    <property type="term" value="P:lipid biosynthetic process"/>
    <property type="evidence" value="ECO:0007669"/>
    <property type="project" value="InterPro"/>
</dbReference>